<name>A0AC35TSA0_9BILA</name>
<protein>
    <submittedName>
        <fullName evidence="2">DNA-(apurinic or apyrimidinic site) lyase</fullName>
    </submittedName>
</protein>
<evidence type="ECO:0000313" key="2">
    <source>
        <dbReference type="WBParaSite" id="RSKR_0000395000.1"/>
    </source>
</evidence>
<evidence type="ECO:0000313" key="1">
    <source>
        <dbReference type="Proteomes" id="UP000095286"/>
    </source>
</evidence>
<accession>A0AC35TSA0</accession>
<proteinExistence type="predicted"/>
<dbReference type="WBParaSite" id="RSKR_0000395000.1">
    <property type="protein sequence ID" value="RSKR_0000395000.1"/>
    <property type="gene ID" value="RSKR_0000395000"/>
</dbReference>
<organism evidence="1 2">
    <name type="scientific">Rhabditophanes sp. KR3021</name>
    <dbReference type="NCBI Taxonomy" id="114890"/>
    <lineage>
        <taxon>Eukaryota</taxon>
        <taxon>Metazoa</taxon>
        <taxon>Ecdysozoa</taxon>
        <taxon>Nematoda</taxon>
        <taxon>Chromadorea</taxon>
        <taxon>Rhabditida</taxon>
        <taxon>Tylenchina</taxon>
        <taxon>Panagrolaimomorpha</taxon>
        <taxon>Strongyloidoidea</taxon>
        <taxon>Alloionematidae</taxon>
        <taxon>Rhabditophanes</taxon>
    </lineage>
</organism>
<reference evidence="2" key="1">
    <citation type="submission" date="2016-11" db="UniProtKB">
        <authorList>
            <consortium name="WormBaseParasite"/>
        </authorList>
    </citation>
    <scope>IDENTIFICATION</scope>
    <source>
        <strain evidence="2">KR3021</strain>
    </source>
</reference>
<sequence length="307" mass="36040">MPKINIGKNVLNLEITLFNGQSFRWQKVQRNDKTYFYGVARDRVWKLWRENDNEIEYNVLHSFVKTTEDKNRSVFTDYFSLDVNVSDVISKWNEDKYFNKIYEQHPHLMGIRILNQSLFETIISFICSANNNVSRISKMVEKICELYGEGIKCENNMIFYSIPCVTKLAKINGLEETLRDNMFGYRAKYLFNTFKRIDKLGGNKHLETIQSQDLEDARASLLAMQGIGRKVADCILLMGLRHYQVVPCDIHVKRLVKNNYLPKLDEKKFSKGDIVVVQNLFNEKFENYSGWVQSILFTVQLQKLIIK</sequence>
<dbReference type="Proteomes" id="UP000095286">
    <property type="component" value="Unplaced"/>
</dbReference>